<accession>A0ABC8M2C0</accession>
<protein>
    <submittedName>
        <fullName evidence="1">Uncharacterized protein</fullName>
    </submittedName>
</protein>
<keyword evidence="2" id="KW-1185">Reference proteome</keyword>
<dbReference type="Proteomes" id="UP001642260">
    <property type="component" value="Unassembled WGS sequence"/>
</dbReference>
<dbReference type="EMBL" id="CAKOAT010891820">
    <property type="protein sequence ID" value="CAH8390345.1"/>
    <property type="molecule type" value="Genomic_DNA"/>
</dbReference>
<gene>
    <name evidence="1" type="ORF">ERUC_LOCUS42828</name>
</gene>
<reference evidence="1 2" key="1">
    <citation type="submission" date="2022-03" db="EMBL/GenBank/DDBJ databases">
        <authorList>
            <person name="Macdonald S."/>
            <person name="Ahmed S."/>
            <person name="Newling K."/>
        </authorList>
    </citation>
    <scope>NUCLEOTIDE SEQUENCE [LARGE SCALE GENOMIC DNA]</scope>
</reference>
<dbReference type="AlphaFoldDB" id="A0ABC8M2C0"/>
<sequence length="101" mass="11502">MVYQTRSKVVSTMRTPQISQFVNPQFSPFLASPTIPNMYHHATLPTNNMVTSQNAHDRGKRFINYGQPIWNHSPDAFCKFTPTISNMYNHGMVLSNIIVTS</sequence>
<organism evidence="1 2">
    <name type="scientific">Eruca vesicaria subsp. sativa</name>
    <name type="common">Garden rocket</name>
    <name type="synonym">Eruca sativa</name>
    <dbReference type="NCBI Taxonomy" id="29727"/>
    <lineage>
        <taxon>Eukaryota</taxon>
        <taxon>Viridiplantae</taxon>
        <taxon>Streptophyta</taxon>
        <taxon>Embryophyta</taxon>
        <taxon>Tracheophyta</taxon>
        <taxon>Spermatophyta</taxon>
        <taxon>Magnoliopsida</taxon>
        <taxon>eudicotyledons</taxon>
        <taxon>Gunneridae</taxon>
        <taxon>Pentapetalae</taxon>
        <taxon>rosids</taxon>
        <taxon>malvids</taxon>
        <taxon>Brassicales</taxon>
        <taxon>Brassicaceae</taxon>
        <taxon>Brassiceae</taxon>
        <taxon>Eruca</taxon>
    </lineage>
</organism>
<proteinExistence type="predicted"/>
<comment type="caution">
    <text evidence="1">The sequence shown here is derived from an EMBL/GenBank/DDBJ whole genome shotgun (WGS) entry which is preliminary data.</text>
</comment>
<evidence type="ECO:0000313" key="2">
    <source>
        <dbReference type="Proteomes" id="UP001642260"/>
    </source>
</evidence>
<evidence type="ECO:0000313" key="1">
    <source>
        <dbReference type="EMBL" id="CAH8390345.1"/>
    </source>
</evidence>
<name>A0ABC8M2C0_ERUVS</name>